<comment type="caution">
    <text evidence="1">The sequence shown here is derived from an EMBL/GenBank/DDBJ whole genome shotgun (WGS) entry which is preliminary data.</text>
</comment>
<gene>
    <name evidence="1" type="ORF">PGTUg99_010432</name>
</gene>
<name>A0A5B0QL98_PUCGR</name>
<dbReference type="Proteomes" id="UP000325313">
    <property type="component" value="Unassembled WGS sequence"/>
</dbReference>
<reference evidence="1 2" key="1">
    <citation type="submission" date="2019-05" db="EMBL/GenBank/DDBJ databases">
        <title>Emergence of the Ug99 lineage of the wheat stem rust pathogen through somatic hybridization.</title>
        <authorList>
            <person name="Li F."/>
            <person name="Upadhyaya N.M."/>
            <person name="Sperschneider J."/>
            <person name="Matny O."/>
            <person name="Nguyen-Phuc H."/>
            <person name="Mago R."/>
            <person name="Raley C."/>
            <person name="Miller M.E."/>
            <person name="Silverstein K.A.T."/>
            <person name="Henningsen E."/>
            <person name="Hirsch C.D."/>
            <person name="Visser B."/>
            <person name="Pretorius Z.A."/>
            <person name="Steffenson B.J."/>
            <person name="Schwessinger B."/>
            <person name="Dodds P.N."/>
            <person name="Figueroa M."/>
        </authorList>
    </citation>
    <scope>NUCLEOTIDE SEQUENCE [LARGE SCALE GENOMIC DNA]</scope>
    <source>
        <strain evidence="1 2">Ug99</strain>
    </source>
</reference>
<evidence type="ECO:0000313" key="2">
    <source>
        <dbReference type="Proteomes" id="UP000325313"/>
    </source>
</evidence>
<evidence type="ECO:0000313" key="1">
    <source>
        <dbReference type="EMBL" id="KAA1113745.1"/>
    </source>
</evidence>
<sequence length="50" mass="5745">MFGHLVLEKDSQLWDGKKTVDDWTEFDVQLPTDEEVHARITRDAVDLGTS</sequence>
<proteinExistence type="predicted"/>
<protein>
    <submittedName>
        <fullName evidence="1">Uncharacterized protein</fullName>
    </submittedName>
</protein>
<organism evidence="1 2">
    <name type="scientific">Puccinia graminis f. sp. tritici</name>
    <dbReference type="NCBI Taxonomy" id="56615"/>
    <lineage>
        <taxon>Eukaryota</taxon>
        <taxon>Fungi</taxon>
        <taxon>Dikarya</taxon>
        <taxon>Basidiomycota</taxon>
        <taxon>Pucciniomycotina</taxon>
        <taxon>Pucciniomycetes</taxon>
        <taxon>Pucciniales</taxon>
        <taxon>Pucciniaceae</taxon>
        <taxon>Puccinia</taxon>
    </lineage>
</organism>
<dbReference type="EMBL" id="VDEP01000275">
    <property type="protein sequence ID" value="KAA1113745.1"/>
    <property type="molecule type" value="Genomic_DNA"/>
</dbReference>
<accession>A0A5B0QL98</accession>
<dbReference type="AlphaFoldDB" id="A0A5B0QL98"/>